<gene>
    <name evidence="15" type="ORF">CEQ51_17790</name>
</gene>
<evidence type="ECO:0000256" key="10">
    <source>
        <dbReference type="PROSITE-ProRule" id="PRU00284"/>
    </source>
</evidence>
<keyword evidence="11" id="KW-0175">Coiled coil</keyword>
<comment type="similarity">
    <text evidence="9">Belongs to the methyl-accepting chemotaxis (MCP) protein family.</text>
</comment>
<dbReference type="OrthoDB" id="8724574at2"/>
<feature type="domain" description="Methyl-accepting transducer" evidence="13">
    <location>
        <begin position="269"/>
        <end position="505"/>
    </location>
</feature>
<name>A0A176NNL2_9PSED</name>
<dbReference type="InterPro" id="IPR003660">
    <property type="entry name" value="HAMP_dom"/>
</dbReference>
<evidence type="ECO:0000256" key="1">
    <source>
        <dbReference type="ARBA" id="ARBA00004651"/>
    </source>
</evidence>
<comment type="subcellular location">
    <subcellularLocation>
        <location evidence="1">Cell membrane</location>
        <topology evidence="1">Multi-pass membrane protein</topology>
    </subcellularLocation>
</comment>
<protein>
    <submittedName>
        <fullName evidence="15">Methyl-accepting chemotaxis protein</fullName>
    </submittedName>
</protein>
<keyword evidence="4" id="KW-0145">Chemotaxis</keyword>
<dbReference type="GO" id="GO:0006935">
    <property type="term" value="P:chemotaxis"/>
    <property type="evidence" value="ECO:0007669"/>
    <property type="project" value="UniProtKB-KW"/>
</dbReference>
<dbReference type="CDD" id="cd06225">
    <property type="entry name" value="HAMP"/>
    <property type="match status" value="1"/>
</dbReference>
<evidence type="ECO:0000259" key="14">
    <source>
        <dbReference type="PROSITE" id="PS50885"/>
    </source>
</evidence>
<evidence type="ECO:0000313" key="15">
    <source>
        <dbReference type="EMBL" id="AXA61851.1"/>
    </source>
</evidence>
<evidence type="ECO:0000313" key="16">
    <source>
        <dbReference type="Proteomes" id="UP000251666"/>
    </source>
</evidence>
<keyword evidence="7 12" id="KW-0472">Membrane</keyword>
<accession>A0A176NNL2</accession>
<dbReference type="InterPro" id="IPR004090">
    <property type="entry name" value="Chemotax_Me-accpt_rcpt"/>
</dbReference>
<dbReference type="Pfam" id="PF12729">
    <property type="entry name" value="4HB_MCP_1"/>
    <property type="match status" value="1"/>
</dbReference>
<dbReference type="FunFam" id="1.10.287.950:FF:000001">
    <property type="entry name" value="Methyl-accepting chemotaxis sensory transducer"/>
    <property type="match status" value="1"/>
</dbReference>
<dbReference type="CDD" id="cd11386">
    <property type="entry name" value="MCP_signal"/>
    <property type="match status" value="1"/>
</dbReference>
<dbReference type="AlphaFoldDB" id="A0A176NNL2"/>
<keyword evidence="5 12" id="KW-0812">Transmembrane</keyword>
<dbReference type="PROSITE" id="PS50111">
    <property type="entry name" value="CHEMOTAXIS_TRANSDUC_2"/>
    <property type="match status" value="1"/>
</dbReference>
<dbReference type="GO" id="GO:0007165">
    <property type="term" value="P:signal transduction"/>
    <property type="evidence" value="ECO:0007669"/>
    <property type="project" value="UniProtKB-KW"/>
</dbReference>
<dbReference type="Proteomes" id="UP000251666">
    <property type="component" value="Chromosome"/>
</dbReference>
<evidence type="ECO:0000256" key="11">
    <source>
        <dbReference type="SAM" id="Coils"/>
    </source>
</evidence>
<dbReference type="Pfam" id="PF00015">
    <property type="entry name" value="MCPsignal"/>
    <property type="match status" value="1"/>
</dbReference>
<evidence type="ECO:0000256" key="9">
    <source>
        <dbReference type="ARBA" id="ARBA00029447"/>
    </source>
</evidence>
<feature type="domain" description="HAMP" evidence="14">
    <location>
        <begin position="212"/>
        <end position="264"/>
    </location>
</feature>
<evidence type="ECO:0000256" key="5">
    <source>
        <dbReference type="ARBA" id="ARBA00022692"/>
    </source>
</evidence>
<dbReference type="Pfam" id="PF00672">
    <property type="entry name" value="HAMP"/>
    <property type="match status" value="1"/>
</dbReference>
<dbReference type="KEGG" id="pthv:CE140_17235"/>
<dbReference type="PANTHER" id="PTHR32089">
    <property type="entry name" value="METHYL-ACCEPTING CHEMOTAXIS PROTEIN MCPB"/>
    <property type="match status" value="1"/>
</dbReference>
<proteinExistence type="inferred from homology"/>
<dbReference type="InterPro" id="IPR024478">
    <property type="entry name" value="HlyB_4HB_MCP"/>
</dbReference>
<dbReference type="PRINTS" id="PR00260">
    <property type="entry name" value="CHEMTRNSDUCR"/>
</dbReference>
<evidence type="ECO:0000256" key="12">
    <source>
        <dbReference type="SAM" id="Phobius"/>
    </source>
</evidence>
<dbReference type="InterPro" id="IPR004089">
    <property type="entry name" value="MCPsignal_dom"/>
</dbReference>
<dbReference type="SMART" id="SM00304">
    <property type="entry name" value="HAMP"/>
    <property type="match status" value="2"/>
</dbReference>
<evidence type="ECO:0000259" key="13">
    <source>
        <dbReference type="PROSITE" id="PS50111"/>
    </source>
</evidence>
<keyword evidence="2" id="KW-1003">Cell membrane</keyword>
<keyword evidence="8 10" id="KW-0807">Transducer</keyword>
<feature type="coiled-coil region" evidence="11">
    <location>
        <begin position="111"/>
        <end position="145"/>
    </location>
</feature>
<dbReference type="GO" id="GO:0004888">
    <property type="term" value="F:transmembrane signaling receptor activity"/>
    <property type="evidence" value="ECO:0007669"/>
    <property type="project" value="InterPro"/>
</dbReference>
<dbReference type="SUPFAM" id="SSF58104">
    <property type="entry name" value="Methyl-accepting chemotaxis protein (MCP) signaling domain"/>
    <property type="match status" value="1"/>
</dbReference>
<dbReference type="PROSITE" id="PS50885">
    <property type="entry name" value="HAMP"/>
    <property type="match status" value="1"/>
</dbReference>
<keyword evidence="3" id="KW-0488">Methylation</keyword>
<dbReference type="Gene3D" id="1.10.287.950">
    <property type="entry name" value="Methyl-accepting chemotaxis protein"/>
    <property type="match status" value="1"/>
</dbReference>
<evidence type="ECO:0000256" key="3">
    <source>
        <dbReference type="ARBA" id="ARBA00022481"/>
    </source>
</evidence>
<dbReference type="PANTHER" id="PTHR32089:SF120">
    <property type="entry name" value="METHYL-ACCEPTING CHEMOTAXIS PROTEIN TLPQ"/>
    <property type="match status" value="1"/>
</dbReference>
<keyword evidence="16" id="KW-1185">Reference proteome</keyword>
<evidence type="ECO:0000256" key="7">
    <source>
        <dbReference type="ARBA" id="ARBA00023136"/>
    </source>
</evidence>
<feature type="transmembrane region" description="Helical" evidence="12">
    <location>
        <begin position="12"/>
        <end position="31"/>
    </location>
</feature>
<evidence type="ECO:0000256" key="2">
    <source>
        <dbReference type="ARBA" id="ARBA00022475"/>
    </source>
</evidence>
<evidence type="ECO:0000256" key="6">
    <source>
        <dbReference type="ARBA" id="ARBA00022989"/>
    </source>
</evidence>
<evidence type="ECO:0000256" key="4">
    <source>
        <dbReference type="ARBA" id="ARBA00022500"/>
    </source>
</evidence>
<feature type="transmembrane region" description="Helical" evidence="12">
    <location>
        <begin position="188"/>
        <end position="210"/>
    </location>
</feature>
<organism evidence="15 16">
    <name type="scientific">Pseudomonas thivervalensis</name>
    <dbReference type="NCBI Taxonomy" id="86265"/>
    <lineage>
        <taxon>Bacteria</taxon>
        <taxon>Pseudomonadati</taxon>
        <taxon>Pseudomonadota</taxon>
        <taxon>Gammaproteobacteria</taxon>
        <taxon>Pseudomonadales</taxon>
        <taxon>Pseudomonadaceae</taxon>
        <taxon>Pseudomonas</taxon>
    </lineage>
</organism>
<dbReference type="EMBL" id="CP022202">
    <property type="protein sequence ID" value="AXA61851.1"/>
    <property type="molecule type" value="Genomic_DNA"/>
</dbReference>
<evidence type="ECO:0000256" key="8">
    <source>
        <dbReference type="ARBA" id="ARBA00023224"/>
    </source>
</evidence>
<dbReference type="SMART" id="SM00283">
    <property type="entry name" value="MA"/>
    <property type="match status" value="1"/>
</dbReference>
<reference evidence="16" key="1">
    <citation type="journal article" date="2021" name="Front. Microbiol.">
        <title>Genomic Analysis of the 1-Aminocyclopropane-1-Carboxylate Deaminase-Producing Pseudomonas thivervalensis SC5 Reveals Its Multifaceted Roles in Soil and in Beneficial Interactions With Plants.</title>
        <authorList>
            <person name="Nascimento F.X."/>
            <person name="Uron P."/>
            <person name="Glick B.R."/>
            <person name="Giachini A."/>
            <person name="Rossi M.J."/>
        </authorList>
    </citation>
    <scope>NUCLEOTIDE SEQUENCE [LARGE SCALE GENOMIC DNA]</scope>
    <source>
        <strain evidence="16">PLM3</strain>
    </source>
</reference>
<dbReference type="GO" id="GO:0005886">
    <property type="term" value="C:plasma membrane"/>
    <property type="evidence" value="ECO:0007669"/>
    <property type="project" value="UniProtKB-SubCell"/>
</dbReference>
<keyword evidence="6 12" id="KW-1133">Transmembrane helix</keyword>
<sequence>MSLRNMNIAPRAFLGFALIGALMLALGVFALSQMSKIRVSGDNIAQNSVPSIKALNEFTQLTLRLRVLSYRLLTNREADTQQKTLDLLDQRNQQVRAAQTAYEKLISAPEERAAYDQYVQLLNQYRQLEERMKTLSRNNQVTELQALLNTELMSNSDAINAVLARLTDINNQQAEAFNKGAAQQYSTAFNWVVTLLVIATGLTLLFAWLLTNSITKPIANALEAAEEIAKGNLTRPITVDGSDEAGRLLRAMSTMQDKLRDTLQRISGSATQLASAAEELNSVTDESARGLTQQNNEIEQAATAVNEMTSAVEEVARNAVSTSEASKHATTSAGDGRDLVQETVGAIERMSADVQSTATLIGNLANESRDIGKVLDVIRGLADQTNLLALNAAIEAARAGEAGRGFAVVADEVRALAHRTQQSTSEIERMIGSIQSGTEQAVDSMRNSTERAESTLNIARGAGMSLDTINSAIVEINERNLVIASAAEEQAQVAREVDRNLVNIRDLSVQSATGANQTSAASAELSRLAVDLNSMVGRFSL</sequence>